<evidence type="ECO:0000313" key="9">
    <source>
        <dbReference type="Proteomes" id="UP000681720"/>
    </source>
</evidence>
<evidence type="ECO:0000259" key="7">
    <source>
        <dbReference type="PROSITE" id="PS50026"/>
    </source>
</evidence>
<keyword evidence="1 6" id="KW-0245">EGF-like domain</keyword>
<proteinExistence type="predicted"/>
<protein>
    <recommendedName>
        <fullName evidence="7">EGF-like domain-containing protein</fullName>
    </recommendedName>
</protein>
<evidence type="ECO:0000256" key="3">
    <source>
        <dbReference type="ARBA" id="ARBA00022737"/>
    </source>
</evidence>
<keyword evidence="3" id="KW-0677">Repeat</keyword>
<dbReference type="AlphaFoldDB" id="A0A8S3K4J2"/>
<reference evidence="8" key="1">
    <citation type="submission" date="2021-02" db="EMBL/GenBank/DDBJ databases">
        <authorList>
            <person name="Nowell W R."/>
        </authorList>
    </citation>
    <scope>NUCLEOTIDE SEQUENCE</scope>
</reference>
<dbReference type="Proteomes" id="UP000681720">
    <property type="component" value="Unassembled WGS sequence"/>
</dbReference>
<dbReference type="InterPro" id="IPR000742">
    <property type="entry name" value="EGF"/>
</dbReference>
<organism evidence="8 9">
    <name type="scientific">Rotaria magnacalcarata</name>
    <dbReference type="NCBI Taxonomy" id="392030"/>
    <lineage>
        <taxon>Eukaryota</taxon>
        <taxon>Metazoa</taxon>
        <taxon>Spiralia</taxon>
        <taxon>Gnathifera</taxon>
        <taxon>Rotifera</taxon>
        <taxon>Eurotatoria</taxon>
        <taxon>Bdelloidea</taxon>
        <taxon>Philodinida</taxon>
        <taxon>Philodinidae</taxon>
        <taxon>Rotaria</taxon>
    </lineage>
</organism>
<dbReference type="CDD" id="cd00054">
    <property type="entry name" value="EGF_CA"/>
    <property type="match status" value="1"/>
</dbReference>
<dbReference type="Pfam" id="PF00008">
    <property type="entry name" value="EGF"/>
    <property type="match status" value="1"/>
</dbReference>
<comment type="caution">
    <text evidence="8">The sequence shown here is derived from an EMBL/GenBank/DDBJ whole genome shotgun (WGS) entry which is preliminary data.</text>
</comment>
<dbReference type="SUPFAM" id="SSF57196">
    <property type="entry name" value="EGF/Laminin"/>
    <property type="match status" value="1"/>
</dbReference>
<evidence type="ECO:0000313" key="8">
    <source>
        <dbReference type="EMBL" id="CAF5224412.1"/>
    </source>
</evidence>
<keyword evidence="2" id="KW-0732">Signal</keyword>
<keyword evidence="5" id="KW-0325">Glycoprotein</keyword>
<dbReference type="Gene3D" id="2.10.25.10">
    <property type="entry name" value="Laminin"/>
    <property type="match status" value="1"/>
</dbReference>
<evidence type="ECO:0000256" key="4">
    <source>
        <dbReference type="ARBA" id="ARBA00023157"/>
    </source>
</evidence>
<dbReference type="FunFam" id="2.10.25.10:FF:000173">
    <property type="entry name" value="Neurogenic locus notch protein 2"/>
    <property type="match status" value="1"/>
</dbReference>
<dbReference type="PROSITE" id="PS50026">
    <property type="entry name" value="EGF_3"/>
    <property type="match status" value="1"/>
</dbReference>
<name>A0A8S3K4J2_9BILA</name>
<sequence length="54" mass="5858">MIEIYLGTTCDIPSDFCNTNPCINGGTCSNLGNGSFICACLQDFTGHYIKLTYI</sequence>
<gene>
    <name evidence="8" type="ORF">GIL414_LOCUS86094</name>
</gene>
<dbReference type="EMBL" id="CAJOBJ010373203">
    <property type="protein sequence ID" value="CAF5224412.1"/>
    <property type="molecule type" value="Genomic_DNA"/>
</dbReference>
<comment type="caution">
    <text evidence="6">Lacks conserved residue(s) required for the propagation of feature annotation.</text>
</comment>
<evidence type="ECO:0000256" key="2">
    <source>
        <dbReference type="ARBA" id="ARBA00022729"/>
    </source>
</evidence>
<evidence type="ECO:0000256" key="6">
    <source>
        <dbReference type="PROSITE-ProRule" id="PRU00076"/>
    </source>
</evidence>
<accession>A0A8S3K4J2</accession>
<feature type="non-terminal residue" evidence="8">
    <location>
        <position position="1"/>
    </location>
</feature>
<evidence type="ECO:0000256" key="5">
    <source>
        <dbReference type="ARBA" id="ARBA00023180"/>
    </source>
</evidence>
<feature type="domain" description="EGF-like" evidence="7">
    <location>
        <begin position="13"/>
        <end position="50"/>
    </location>
</feature>
<evidence type="ECO:0000256" key="1">
    <source>
        <dbReference type="ARBA" id="ARBA00022536"/>
    </source>
</evidence>
<keyword evidence="4" id="KW-1015">Disulfide bond</keyword>